<evidence type="ECO:0000313" key="1">
    <source>
        <dbReference type="EMBL" id="QIR15152.1"/>
    </source>
</evidence>
<proteinExistence type="predicted"/>
<name>A0A6G9QL05_9GAMM</name>
<protein>
    <submittedName>
        <fullName evidence="1">Uncharacterized protein</fullName>
    </submittedName>
</protein>
<gene>
    <name evidence="1" type="ORF">HBH39_12195</name>
</gene>
<keyword evidence="2" id="KW-1185">Reference proteome</keyword>
<dbReference type="RefSeq" id="WP_167678650.1">
    <property type="nucleotide sequence ID" value="NZ_CP050313.1"/>
</dbReference>
<dbReference type="EMBL" id="CP050313">
    <property type="protein sequence ID" value="QIR15152.1"/>
    <property type="molecule type" value="Genomic_DNA"/>
</dbReference>
<dbReference type="AlphaFoldDB" id="A0A6G9QL05"/>
<dbReference type="KEGG" id="saes:HBH39_12195"/>
<accession>A0A6G9QL05</accession>
<organism evidence="1 2">
    <name type="scientific">Shewanella aestuarii</name>
    <dbReference type="NCBI Taxonomy" id="1028752"/>
    <lineage>
        <taxon>Bacteria</taxon>
        <taxon>Pseudomonadati</taxon>
        <taxon>Pseudomonadota</taxon>
        <taxon>Gammaproteobacteria</taxon>
        <taxon>Alteromonadales</taxon>
        <taxon>Shewanellaceae</taxon>
        <taxon>Shewanella</taxon>
    </lineage>
</organism>
<evidence type="ECO:0000313" key="2">
    <source>
        <dbReference type="Proteomes" id="UP000502608"/>
    </source>
</evidence>
<sequence length="49" mass="5574">MSRYKFQSPFFTEDARGRWYLNVIVEIEPVQSTGLASLGSHLGCERCGH</sequence>
<reference evidence="1 2" key="1">
    <citation type="submission" date="2020-03" db="EMBL/GenBank/DDBJ databases">
        <title>Complete genome sequence of Shewanella sp.</title>
        <authorList>
            <person name="Kim Y.-S."/>
            <person name="Kim S.-J."/>
            <person name="Jung H.-K."/>
            <person name="Kim K.-H."/>
        </authorList>
    </citation>
    <scope>NUCLEOTIDE SEQUENCE [LARGE SCALE GENOMIC DNA]</scope>
    <source>
        <strain evidence="1 2">PN3F2</strain>
    </source>
</reference>
<dbReference type="Proteomes" id="UP000502608">
    <property type="component" value="Chromosome"/>
</dbReference>